<dbReference type="GO" id="GO:0043565">
    <property type="term" value="F:sequence-specific DNA binding"/>
    <property type="evidence" value="ECO:0007669"/>
    <property type="project" value="TreeGrafter"/>
</dbReference>
<dbReference type="EMBL" id="SDHX01000001">
    <property type="protein sequence ID" value="RXK54752.1"/>
    <property type="molecule type" value="Genomic_DNA"/>
</dbReference>
<dbReference type="SUPFAM" id="SSF143422">
    <property type="entry name" value="Transposase IS200-like"/>
    <property type="match status" value="1"/>
</dbReference>
<sequence length="87" mass="10510">MPDHLHALIRFPAEQGMSRTVRDWKRGAARFHRVSWQENFFDHRIRDGRQALEKWHYIRRNPVVKGLCAHEDNWPHSWAPSRAEEAR</sequence>
<name>A0A4Q1C7M1_9BACT</name>
<proteinExistence type="predicted"/>
<gene>
    <name evidence="1" type="ORF">ESB00_02320</name>
</gene>
<reference evidence="1 2" key="1">
    <citation type="submission" date="2019-01" db="EMBL/GenBank/DDBJ databases">
        <title>Lacunisphaera sp. strain TWA-58.</title>
        <authorList>
            <person name="Chen W.-M."/>
        </authorList>
    </citation>
    <scope>NUCLEOTIDE SEQUENCE [LARGE SCALE GENOMIC DNA]</scope>
    <source>
        <strain evidence="1 2">TWA-58</strain>
    </source>
</reference>
<dbReference type="Proteomes" id="UP000290218">
    <property type="component" value="Unassembled WGS sequence"/>
</dbReference>
<dbReference type="InterPro" id="IPR036515">
    <property type="entry name" value="Transposase_17_sf"/>
</dbReference>
<evidence type="ECO:0000313" key="1">
    <source>
        <dbReference type="EMBL" id="RXK54752.1"/>
    </source>
</evidence>
<dbReference type="GO" id="GO:0004803">
    <property type="term" value="F:transposase activity"/>
    <property type="evidence" value="ECO:0007669"/>
    <property type="project" value="InterPro"/>
</dbReference>
<accession>A0A4Q1C7M1</accession>
<evidence type="ECO:0000313" key="2">
    <source>
        <dbReference type="Proteomes" id="UP000290218"/>
    </source>
</evidence>
<dbReference type="AlphaFoldDB" id="A0A4Q1C7M1"/>
<dbReference type="InterPro" id="IPR052715">
    <property type="entry name" value="RAYT_transposase"/>
</dbReference>
<protein>
    <recommendedName>
        <fullName evidence="3">Transposase IS200-like domain-containing protein</fullName>
    </recommendedName>
</protein>
<dbReference type="PANTHER" id="PTHR36966:SF1">
    <property type="entry name" value="REP-ASSOCIATED TYROSINE TRANSPOSASE"/>
    <property type="match status" value="1"/>
</dbReference>
<dbReference type="GO" id="GO:0006313">
    <property type="term" value="P:DNA transposition"/>
    <property type="evidence" value="ECO:0007669"/>
    <property type="project" value="InterPro"/>
</dbReference>
<keyword evidence="2" id="KW-1185">Reference proteome</keyword>
<evidence type="ECO:0008006" key="3">
    <source>
        <dbReference type="Google" id="ProtNLM"/>
    </source>
</evidence>
<dbReference type="Gene3D" id="3.30.70.1290">
    <property type="entry name" value="Transposase IS200-like"/>
    <property type="match status" value="1"/>
</dbReference>
<comment type="caution">
    <text evidence="1">The sequence shown here is derived from an EMBL/GenBank/DDBJ whole genome shotgun (WGS) entry which is preliminary data.</text>
</comment>
<dbReference type="PANTHER" id="PTHR36966">
    <property type="entry name" value="REP-ASSOCIATED TYROSINE TRANSPOSASE"/>
    <property type="match status" value="1"/>
</dbReference>
<organism evidence="1 2">
    <name type="scientific">Oleiharenicola lentus</name>
    <dbReference type="NCBI Taxonomy" id="2508720"/>
    <lineage>
        <taxon>Bacteria</taxon>
        <taxon>Pseudomonadati</taxon>
        <taxon>Verrucomicrobiota</taxon>
        <taxon>Opitutia</taxon>
        <taxon>Opitutales</taxon>
        <taxon>Opitutaceae</taxon>
        <taxon>Oleiharenicola</taxon>
    </lineage>
</organism>